<feature type="compositionally biased region" description="Basic and acidic residues" evidence="2">
    <location>
        <begin position="13"/>
        <end position="24"/>
    </location>
</feature>
<evidence type="ECO:0000313" key="4">
    <source>
        <dbReference type="Proteomes" id="UP000521943"/>
    </source>
</evidence>
<proteinExistence type="predicted"/>
<feature type="compositionally biased region" description="Pro residues" evidence="2">
    <location>
        <begin position="380"/>
        <end position="396"/>
    </location>
</feature>
<dbReference type="OrthoDB" id="2800708at2759"/>
<sequence length="482" mass="54408">MEERHGLKNRPRASSEVDSPKRLDAQPGAYHAKALLAQTRLFETLDVLDEMERAHAEQLALNERREGRLRQKMKVYAEASRKAEEETEDMRQAVLKLINKVERNNGYKSVKPSQIHVSSLLEPIDHPPTSRVSPAEMDDLLSYAASIIEATRRERTLERKAHQKTKEWAQARIATLEAQLARREAELAHCATHCVPGFDPAAPPEPPPEDHMPYQQCLDTLQWTISKNKSLEMEINTLSDKLSGVRLHGKHFEEAATSQGPGTKSSLVQDLDRQVRELGSLVDALKQDRENWRKVIDSEKTTLSSHSISERLRAVEEECARLRKSDEELRQRLEATNHQEHVRDIEMKQRIELLDSQIAAMALHNAQQDGDSVTIRVSPPRAPSPKPDPEFGQPPPPHDDLLDDGEMSMDLATPLMPTVFMEPPALQLEMEYFEHHSPNPTPLDPSLPPSPFQLSPAFMVHPLIPLPETSPGSEIIGHVEES</sequence>
<keyword evidence="1" id="KW-0175">Coiled coil</keyword>
<keyword evidence="4" id="KW-1185">Reference proteome</keyword>
<feature type="region of interest" description="Disordered" evidence="2">
    <location>
        <begin position="1"/>
        <end position="25"/>
    </location>
</feature>
<comment type="caution">
    <text evidence="3">The sequence shown here is derived from an EMBL/GenBank/DDBJ whole genome shotgun (WGS) entry which is preliminary data.</text>
</comment>
<dbReference type="AlphaFoldDB" id="A0A8H6HC45"/>
<evidence type="ECO:0000256" key="2">
    <source>
        <dbReference type="SAM" id="MobiDB-lite"/>
    </source>
</evidence>
<reference evidence="3 4" key="1">
    <citation type="submission" date="2020-07" db="EMBL/GenBank/DDBJ databases">
        <title>Comparative genomics of pyrophilous fungi reveals a link between fire events and developmental genes.</title>
        <authorList>
            <consortium name="DOE Joint Genome Institute"/>
            <person name="Steindorff A.S."/>
            <person name="Carver A."/>
            <person name="Calhoun S."/>
            <person name="Stillman K."/>
            <person name="Liu H."/>
            <person name="Lipzen A."/>
            <person name="Pangilinan J."/>
            <person name="Labutti K."/>
            <person name="Bruns T.D."/>
            <person name="Grigoriev I.V."/>
        </authorList>
    </citation>
    <scope>NUCLEOTIDE SEQUENCE [LARGE SCALE GENOMIC DNA]</scope>
    <source>
        <strain evidence="3 4">CBS 144469</strain>
    </source>
</reference>
<gene>
    <name evidence="3" type="ORF">DFP72DRAFT_932734</name>
</gene>
<feature type="region of interest" description="Disordered" evidence="2">
    <location>
        <begin position="365"/>
        <end position="405"/>
    </location>
</feature>
<feature type="coiled-coil region" evidence="1">
    <location>
        <begin position="159"/>
        <end position="186"/>
    </location>
</feature>
<feature type="coiled-coil region" evidence="1">
    <location>
        <begin position="312"/>
        <end position="339"/>
    </location>
</feature>
<evidence type="ECO:0000256" key="1">
    <source>
        <dbReference type="SAM" id="Coils"/>
    </source>
</evidence>
<dbReference type="EMBL" id="JACGCI010000142">
    <property type="protein sequence ID" value="KAF6743501.1"/>
    <property type="molecule type" value="Genomic_DNA"/>
</dbReference>
<accession>A0A8H6HC45</accession>
<feature type="coiled-coil region" evidence="1">
    <location>
        <begin position="69"/>
        <end position="100"/>
    </location>
</feature>
<protein>
    <submittedName>
        <fullName evidence="3">Uncharacterized protein</fullName>
    </submittedName>
</protein>
<name>A0A8H6HC45_9AGAR</name>
<organism evidence="3 4">
    <name type="scientific">Ephemerocybe angulata</name>
    <dbReference type="NCBI Taxonomy" id="980116"/>
    <lineage>
        <taxon>Eukaryota</taxon>
        <taxon>Fungi</taxon>
        <taxon>Dikarya</taxon>
        <taxon>Basidiomycota</taxon>
        <taxon>Agaricomycotina</taxon>
        <taxon>Agaricomycetes</taxon>
        <taxon>Agaricomycetidae</taxon>
        <taxon>Agaricales</taxon>
        <taxon>Agaricineae</taxon>
        <taxon>Psathyrellaceae</taxon>
        <taxon>Ephemerocybe</taxon>
    </lineage>
</organism>
<dbReference type="Proteomes" id="UP000521943">
    <property type="component" value="Unassembled WGS sequence"/>
</dbReference>
<evidence type="ECO:0000313" key="3">
    <source>
        <dbReference type="EMBL" id="KAF6743501.1"/>
    </source>
</evidence>